<dbReference type="AlphaFoldDB" id="A0A821N6P9"/>
<accession>A0A821N6P9</accession>
<evidence type="ECO:0000313" key="2">
    <source>
        <dbReference type="Proteomes" id="UP000663838"/>
    </source>
</evidence>
<evidence type="ECO:0000313" key="1">
    <source>
        <dbReference type="EMBL" id="CAF4782503.1"/>
    </source>
</evidence>
<comment type="caution">
    <text evidence="1">The sequence shown here is derived from an EMBL/GenBank/DDBJ whole genome shotgun (WGS) entry which is preliminary data.</text>
</comment>
<name>A0A821N6P9_9BILA</name>
<gene>
    <name evidence="1" type="ORF">TOA249_LOCUS22235</name>
</gene>
<dbReference type="Proteomes" id="UP000663838">
    <property type="component" value="Unassembled WGS sequence"/>
</dbReference>
<reference evidence="1" key="1">
    <citation type="submission" date="2021-02" db="EMBL/GenBank/DDBJ databases">
        <authorList>
            <person name="Nowell W R."/>
        </authorList>
    </citation>
    <scope>NUCLEOTIDE SEQUENCE</scope>
</reference>
<dbReference type="EMBL" id="CAJOBS010002001">
    <property type="protein sequence ID" value="CAF4782503.1"/>
    <property type="molecule type" value="Genomic_DNA"/>
</dbReference>
<protein>
    <submittedName>
        <fullName evidence="1">Uncharacterized protein</fullName>
    </submittedName>
</protein>
<sequence>MSETSERKEEVQDQDTGTDFIEEITSQTFERFTKSRNEEFNINQSEQFVTGHPDLERNMFARGWYREPPARFNRDNLETRSVKEDTFHCDKIDYISLVNDRERLHQLLAKIDSGQLIHVTDDTNKQNNKKTSTEVPVTMQNNAPMVTQSQSSNVSEPSVRSKTNIINVTETSYAAVCRNNAMPTYQSNNSNVNLNQTYSHIPHLNSNPFQGSNQYSQSYSNSSMPQFMNAPQQAMPQYIINQSRIINPPELPTFRSNTLDHFNSYLLYFESYCVENYGTARDRWNSLLINKMTKEVKSTLPPEAEFEWPFDKVVSHIQDYLKLAGSKEDISKVGIFLKMKKEPNDNVTVFSVKLLQAFKAAYPHEEFTYSTNTTLIERYLYPLPDDTQHFIQDHTAVHKSMGQTLLYETYVKLAEKFEKEIKPRQQQLNKLGYNNSTNPISKYYPPQFKNQNVQHNKIASEMQINSDVEREQNWVQDFGHINISVPPPNYNPFLPELFLALSERSMIH</sequence>
<organism evidence="1 2">
    <name type="scientific">Rotaria socialis</name>
    <dbReference type="NCBI Taxonomy" id="392032"/>
    <lineage>
        <taxon>Eukaryota</taxon>
        <taxon>Metazoa</taxon>
        <taxon>Spiralia</taxon>
        <taxon>Gnathifera</taxon>
        <taxon>Rotifera</taxon>
        <taxon>Eurotatoria</taxon>
        <taxon>Bdelloidea</taxon>
        <taxon>Philodinida</taxon>
        <taxon>Philodinidae</taxon>
        <taxon>Rotaria</taxon>
    </lineage>
</organism>
<proteinExistence type="predicted"/>